<comment type="similarity">
    <text evidence="1">Belongs to the LysR transcriptional regulatory family.</text>
</comment>
<dbReference type="Proteomes" id="UP000198367">
    <property type="component" value="Chromosome"/>
</dbReference>
<evidence type="ECO:0000259" key="5">
    <source>
        <dbReference type="PROSITE" id="PS50931"/>
    </source>
</evidence>
<dbReference type="GO" id="GO:0006351">
    <property type="term" value="P:DNA-templated transcription"/>
    <property type="evidence" value="ECO:0007669"/>
    <property type="project" value="TreeGrafter"/>
</dbReference>
<dbReference type="PANTHER" id="PTHR30537">
    <property type="entry name" value="HTH-TYPE TRANSCRIPTIONAL REGULATOR"/>
    <property type="match status" value="1"/>
</dbReference>
<evidence type="ECO:0000313" key="6">
    <source>
        <dbReference type="EMBL" id="ASK69453.1"/>
    </source>
</evidence>
<organism evidence="6 7">
    <name type="scientific">Shewanella bicestrii</name>
    <dbReference type="NCBI Taxonomy" id="2018305"/>
    <lineage>
        <taxon>Bacteria</taxon>
        <taxon>Pseudomonadati</taxon>
        <taxon>Pseudomonadota</taxon>
        <taxon>Gammaproteobacteria</taxon>
        <taxon>Alteromonadales</taxon>
        <taxon>Shewanellaceae</taxon>
        <taxon>Shewanella</taxon>
    </lineage>
</organism>
<dbReference type="GO" id="GO:0003700">
    <property type="term" value="F:DNA-binding transcription factor activity"/>
    <property type="evidence" value="ECO:0007669"/>
    <property type="project" value="InterPro"/>
</dbReference>
<dbReference type="InterPro" id="IPR000847">
    <property type="entry name" value="LysR_HTH_N"/>
</dbReference>
<protein>
    <submittedName>
        <fullName evidence="6">LysR family transcriptional regulator</fullName>
    </submittedName>
</protein>
<evidence type="ECO:0000313" key="7">
    <source>
        <dbReference type="Proteomes" id="UP000198367"/>
    </source>
</evidence>
<gene>
    <name evidence="6" type="ORF">CF168_11535</name>
</gene>
<dbReference type="Pfam" id="PF03466">
    <property type="entry name" value="LysR_substrate"/>
    <property type="match status" value="1"/>
</dbReference>
<reference evidence="6 7" key="1">
    <citation type="submission" date="2017-07" db="EMBL/GenBank/DDBJ databases">
        <title>Phenotypical and genomic characterization of a clinical isolate of Shewanella bicestrii sp. nov. producing an extended-spectrum beta-lactamase and a new oxacillinase variant.</title>
        <authorList>
            <person name="Jousset A.B."/>
            <person name="Bonnin R.A."/>
            <person name="Girlich D."/>
            <person name="Dabos L."/>
            <person name="Potron A."/>
            <person name="Dortet L."/>
            <person name="Glaser P."/>
            <person name="Naas T."/>
        </authorList>
    </citation>
    <scope>NUCLEOTIDE SEQUENCE [LARGE SCALE GENOMIC DNA]</scope>
    <source>
        <strain evidence="6 7">JAB-1</strain>
    </source>
</reference>
<dbReference type="AlphaFoldDB" id="A0A220UP57"/>
<keyword evidence="3" id="KW-0238">DNA-binding</keyword>
<keyword evidence="4" id="KW-0804">Transcription</keyword>
<dbReference type="GO" id="GO:0043565">
    <property type="term" value="F:sequence-specific DNA binding"/>
    <property type="evidence" value="ECO:0007669"/>
    <property type="project" value="TreeGrafter"/>
</dbReference>
<dbReference type="FunFam" id="1.10.10.10:FF:000001">
    <property type="entry name" value="LysR family transcriptional regulator"/>
    <property type="match status" value="1"/>
</dbReference>
<evidence type="ECO:0000256" key="2">
    <source>
        <dbReference type="ARBA" id="ARBA00023015"/>
    </source>
</evidence>
<dbReference type="KEGG" id="sbj:CF168_11535"/>
<name>A0A220UP57_9GAMM</name>
<dbReference type="EMBL" id="CP022358">
    <property type="protein sequence ID" value="ASK69453.1"/>
    <property type="molecule type" value="Genomic_DNA"/>
</dbReference>
<dbReference type="InterPro" id="IPR036390">
    <property type="entry name" value="WH_DNA-bd_sf"/>
</dbReference>
<dbReference type="FunFam" id="3.40.190.290:FF:000001">
    <property type="entry name" value="Transcriptional regulator, LysR family"/>
    <property type="match status" value="1"/>
</dbReference>
<feature type="domain" description="HTH lysR-type" evidence="5">
    <location>
        <begin position="10"/>
        <end position="59"/>
    </location>
</feature>
<accession>A0A220UP57</accession>
<dbReference type="InterPro" id="IPR036388">
    <property type="entry name" value="WH-like_DNA-bd_sf"/>
</dbReference>
<evidence type="ECO:0000256" key="3">
    <source>
        <dbReference type="ARBA" id="ARBA00023125"/>
    </source>
</evidence>
<sequence>MYLWDGISEFVAVAEAENFTLAAQRLNVSTAHVSRQIGALENRLGTKLFYRTTRKVSLTEEGTIYYRHCRQLQTGLEEAERAITDLKGSPQGLVKLTAPVAYGEKFIMPLLNDFMVQYPSVEFNVDLTNRTLDLIEGGYDLAIRLGKLADSSLMAKPLSSRTHYVAASPSYVEKYGEPHTLSELNQHNCLIGNHNYWRFIENGRERNIKVRGNLICNSGYALRDAALKSIGIVQLPDYYIEEDIHAGRLISFLDAHREAKEGIWALYPQNRHLSAKVRVLVDYLAENLAMENA</sequence>
<dbReference type="Pfam" id="PF00126">
    <property type="entry name" value="HTH_1"/>
    <property type="match status" value="1"/>
</dbReference>
<dbReference type="Gene3D" id="3.40.190.290">
    <property type="match status" value="1"/>
</dbReference>
<dbReference type="RefSeq" id="WP_089067932.1">
    <property type="nucleotide sequence ID" value="NZ_CP022358.1"/>
</dbReference>
<dbReference type="Gene3D" id="1.10.10.10">
    <property type="entry name" value="Winged helix-like DNA-binding domain superfamily/Winged helix DNA-binding domain"/>
    <property type="match status" value="1"/>
</dbReference>
<dbReference type="PRINTS" id="PR00039">
    <property type="entry name" value="HTHLYSR"/>
</dbReference>
<dbReference type="InterPro" id="IPR058163">
    <property type="entry name" value="LysR-type_TF_proteobact-type"/>
</dbReference>
<keyword evidence="2" id="KW-0805">Transcription regulation</keyword>
<dbReference type="PANTHER" id="PTHR30537:SF10">
    <property type="entry name" value="TRANSCRIPTIONAL REGULATOR-RELATED"/>
    <property type="match status" value="1"/>
</dbReference>
<dbReference type="SUPFAM" id="SSF46785">
    <property type="entry name" value="Winged helix' DNA-binding domain"/>
    <property type="match status" value="1"/>
</dbReference>
<dbReference type="InterPro" id="IPR005119">
    <property type="entry name" value="LysR_subst-bd"/>
</dbReference>
<proteinExistence type="inferred from homology"/>
<evidence type="ECO:0000256" key="1">
    <source>
        <dbReference type="ARBA" id="ARBA00009437"/>
    </source>
</evidence>
<dbReference type="PROSITE" id="PS50931">
    <property type="entry name" value="HTH_LYSR"/>
    <property type="match status" value="1"/>
</dbReference>
<evidence type="ECO:0000256" key="4">
    <source>
        <dbReference type="ARBA" id="ARBA00023163"/>
    </source>
</evidence>
<dbReference type="SUPFAM" id="SSF53850">
    <property type="entry name" value="Periplasmic binding protein-like II"/>
    <property type="match status" value="1"/>
</dbReference>
<keyword evidence="7" id="KW-1185">Reference proteome</keyword>